<feature type="domain" description="AAA+ ATPase" evidence="1">
    <location>
        <begin position="302"/>
        <end position="552"/>
    </location>
</feature>
<dbReference type="GO" id="GO:0005524">
    <property type="term" value="F:ATP binding"/>
    <property type="evidence" value="ECO:0007669"/>
    <property type="project" value="InterPro"/>
</dbReference>
<dbReference type="AlphaFoldDB" id="A0A0G9KP04"/>
<dbReference type="InterPro" id="IPR027417">
    <property type="entry name" value="P-loop_NTPase"/>
</dbReference>
<dbReference type="Pfam" id="PF13304">
    <property type="entry name" value="AAA_21"/>
    <property type="match status" value="1"/>
</dbReference>
<evidence type="ECO:0000259" key="1">
    <source>
        <dbReference type="SMART" id="SM00382"/>
    </source>
</evidence>
<organism evidence="2 3">
    <name type="scientific">Aliarcobacter butzleri L355</name>
    <dbReference type="NCBI Taxonomy" id="1447263"/>
    <lineage>
        <taxon>Bacteria</taxon>
        <taxon>Pseudomonadati</taxon>
        <taxon>Campylobacterota</taxon>
        <taxon>Epsilonproteobacteria</taxon>
        <taxon>Campylobacterales</taxon>
        <taxon>Arcobacteraceae</taxon>
        <taxon>Aliarcobacter</taxon>
    </lineage>
</organism>
<dbReference type="InterPro" id="IPR051396">
    <property type="entry name" value="Bact_Antivir_Def_Nuclease"/>
</dbReference>
<dbReference type="RefSeq" id="WP_046998782.1">
    <property type="nucleotide sequence ID" value="NZ_JAIW01000063.1"/>
</dbReference>
<dbReference type="SUPFAM" id="SSF52540">
    <property type="entry name" value="P-loop containing nucleoside triphosphate hydrolases"/>
    <property type="match status" value="1"/>
</dbReference>
<dbReference type="InterPro" id="IPR003959">
    <property type="entry name" value="ATPase_AAA_core"/>
</dbReference>
<accession>A0A0G9KP04</accession>
<comment type="caution">
    <text evidence="2">The sequence shown here is derived from an EMBL/GenBank/DDBJ whole genome shotgun (WGS) entry which is preliminary data.</text>
</comment>
<dbReference type="Gene3D" id="3.40.50.300">
    <property type="entry name" value="P-loop containing nucleotide triphosphate hydrolases"/>
    <property type="match status" value="1"/>
</dbReference>
<dbReference type="SMART" id="SM00382">
    <property type="entry name" value="AAA"/>
    <property type="match status" value="1"/>
</dbReference>
<evidence type="ECO:0000313" key="3">
    <source>
        <dbReference type="Proteomes" id="UP000035154"/>
    </source>
</evidence>
<sequence>MFPLNFFLNKFKSGFLSDEISEYLKIAPGVDKFKYEIQASEYYNKIVNLSINNFEKNVFNIEDSYGESSYCFYCGQKAEVIIPAYMHNGSGINLWMYKDWRFTTLLCSSCDKHAGKRKVSYKKKFSEISPNHPKQILKLEPDILLPSLEPAFKHFKYLKNGTLEPLTIRGKSTIKCFSLNRQDLVERRMDYMIQYEREKEFNQNMTSLDVLFCIAQEKDFDLDNDEYMEDLAKFLHEKSNLYADRNEIHNLLKIEFPITTYKQISENRIRTRYYYPNFSGLKNIKLTGIRGFEENQILNFDGRKSLILIGENGVGKSTLLELIKRIINPHTKLTLTDLINMGSDDAKIEVEYNDFSISKLDFSVTQGYINGKKQLCNLIEISELRILNRQIARLINWISLIHNEESNSEFNSLFDWIERQLKILLSLPTEAILKVEGGHVFWLRNNNATQREYLENFSSGYKSIMIIFYSIVSKFINSYSVNAFNIVKEALSNTVVSIDEIELHLHPVFKKTIIEKLKKVFPEVLFIITTHDPLVLKSAGVDTKVILLEKIDNKTIINEELPDHKYMSTGQILTSPIFGLSTIESSKEIQNNLDAYYKALEQKNWEIVDKYREKLADSGLFGNTYRELIAMSAVDAYLVKKEIPSVDVIAKILENLDA</sequence>
<gene>
    <name evidence="2" type="ORF">AF80_10300</name>
</gene>
<dbReference type="PATRIC" id="fig|1447263.3.peg.2009"/>
<dbReference type="PANTHER" id="PTHR43581">
    <property type="entry name" value="ATP/GTP PHOSPHATASE"/>
    <property type="match status" value="1"/>
</dbReference>
<reference evidence="2 3" key="1">
    <citation type="submission" date="2014-01" db="EMBL/GenBank/DDBJ databases">
        <title>Development of a Comparative Genomic Fingerprinting Assay for High Resolution Genotyping of Arcobacter butzleri.</title>
        <authorList>
            <person name="Webb A.L."/>
            <person name="Inglis G.D."/>
            <person name="Kruczkiewicz P."/>
            <person name="Selinger L.B."/>
            <person name="Taboada E.N."/>
        </authorList>
    </citation>
    <scope>NUCLEOTIDE SEQUENCE [LARGE SCALE GENOMIC DNA]</scope>
    <source>
        <strain evidence="2 3">L355</strain>
    </source>
</reference>
<protein>
    <recommendedName>
        <fullName evidence="1">AAA+ ATPase domain-containing protein</fullName>
    </recommendedName>
</protein>
<dbReference type="InterPro" id="IPR003593">
    <property type="entry name" value="AAA+_ATPase"/>
</dbReference>
<proteinExistence type="predicted"/>
<name>A0A0G9KP04_9BACT</name>
<evidence type="ECO:0000313" key="2">
    <source>
        <dbReference type="EMBL" id="KLE08176.1"/>
    </source>
</evidence>
<dbReference type="EMBL" id="JAIW01000063">
    <property type="protein sequence ID" value="KLE08176.1"/>
    <property type="molecule type" value="Genomic_DNA"/>
</dbReference>
<dbReference type="Proteomes" id="UP000035154">
    <property type="component" value="Unassembled WGS sequence"/>
</dbReference>
<dbReference type="GO" id="GO:0016887">
    <property type="term" value="F:ATP hydrolysis activity"/>
    <property type="evidence" value="ECO:0007669"/>
    <property type="project" value="InterPro"/>
</dbReference>
<dbReference type="PANTHER" id="PTHR43581:SF2">
    <property type="entry name" value="EXCINUCLEASE ATPASE SUBUNIT"/>
    <property type="match status" value="1"/>
</dbReference>